<organism evidence="2 3">
    <name type="scientific">Rhynchophorus ferrugineus</name>
    <name type="common">Red palm weevil</name>
    <name type="synonym">Curculio ferrugineus</name>
    <dbReference type="NCBI Taxonomy" id="354439"/>
    <lineage>
        <taxon>Eukaryota</taxon>
        <taxon>Metazoa</taxon>
        <taxon>Ecdysozoa</taxon>
        <taxon>Arthropoda</taxon>
        <taxon>Hexapoda</taxon>
        <taxon>Insecta</taxon>
        <taxon>Pterygota</taxon>
        <taxon>Neoptera</taxon>
        <taxon>Endopterygota</taxon>
        <taxon>Coleoptera</taxon>
        <taxon>Polyphaga</taxon>
        <taxon>Cucujiformia</taxon>
        <taxon>Curculionidae</taxon>
        <taxon>Dryophthorinae</taxon>
        <taxon>Rhynchophorus</taxon>
    </lineage>
</organism>
<gene>
    <name evidence="2" type="ORF">GWI33_018032</name>
</gene>
<feature type="compositionally biased region" description="Acidic residues" evidence="1">
    <location>
        <begin position="84"/>
        <end position="96"/>
    </location>
</feature>
<evidence type="ECO:0000313" key="3">
    <source>
        <dbReference type="Proteomes" id="UP000625711"/>
    </source>
</evidence>
<protein>
    <submittedName>
        <fullName evidence="2">Uncharacterized protein</fullName>
    </submittedName>
</protein>
<name>A0A834M6W5_RHYFE</name>
<sequence length="122" mass="13258">MCEERARPPAPPTLTNLFTSPKLQFCKVPQPLLQKPTIYINIRISRAVGDCTLDERRAKGRGAVDAGARGSSGNEGFGSPGSSEEQEDEEEVADVDISETNVVWKLPSKINNLGADSIACWR</sequence>
<evidence type="ECO:0000256" key="1">
    <source>
        <dbReference type="SAM" id="MobiDB-lite"/>
    </source>
</evidence>
<feature type="region of interest" description="Disordered" evidence="1">
    <location>
        <begin position="60"/>
        <end position="96"/>
    </location>
</feature>
<dbReference type="Proteomes" id="UP000625711">
    <property type="component" value="Unassembled WGS sequence"/>
</dbReference>
<dbReference type="EMBL" id="JAACXV010014294">
    <property type="protein sequence ID" value="KAF7268890.1"/>
    <property type="molecule type" value="Genomic_DNA"/>
</dbReference>
<accession>A0A834M6W5</accession>
<comment type="caution">
    <text evidence="2">The sequence shown here is derived from an EMBL/GenBank/DDBJ whole genome shotgun (WGS) entry which is preliminary data.</text>
</comment>
<keyword evidence="3" id="KW-1185">Reference proteome</keyword>
<reference evidence="2" key="1">
    <citation type="submission" date="2020-08" db="EMBL/GenBank/DDBJ databases">
        <title>Genome sequencing and assembly of the red palm weevil Rhynchophorus ferrugineus.</title>
        <authorList>
            <person name="Dias G.B."/>
            <person name="Bergman C.M."/>
            <person name="Manee M."/>
        </authorList>
    </citation>
    <scope>NUCLEOTIDE SEQUENCE</scope>
    <source>
        <strain evidence="2">AA-2017</strain>
        <tissue evidence="2">Whole larva</tissue>
    </source>
</reference>
<dbReference type="AlphaFoldDB" id="A0A834M6W5"/>
<evidence type="ECO:0000313" key="2">
    <source>
        <dbReference type="EMBL" id="KAF7268890.1"/>
    </source>
</evidence>
<proteinExistence type="predicted"/>